<feature type="domain" description="tRNA(Ile)-lysidine/2-thiocytidine synthase N-terminal" evidence="7">
    <location>
        <begin position="28"/>
        <end position="205"/>
    </location>
</feature>
<comment type="catalytic activity">
    <reaction evidence="5 6">
        <text>cytidine(34) in tRNA(Ile2) + L-lysine + ATP = lysidine(34) in tRNA(Ile2) + AMP + diphosphate + H(+)</text>
        <dbReference type="Rhea" id="RHEA:43744"/>
        <dbReference type="Rhea" id="RHEA-COMP:10625"/>
        <dbReference type="Rhea" id="RHEA-COMP:10670"/>
        <dbReference type="ChEBI" id="CHEBI:15378"/>
        <dbReference type="ChEBI" id="CHEBI:30616"/>
        <dbReference type="ChEBI" id="CHEBI:32551"/>
        <dbReference type="ChEBI" id="CHEBI:33019"/>
        <dbReference type="ChEBI" id="CHEBI:82748"/>
        <dbReference type="ChEBI" id="CHEBI:83665"/>
        <dbReference type="ChEBI" id="CHEBI:456215"/>
        <dbReference type="EC" id="6.3.4.19"/>
    </reaction>
</comment>
<dbReference type="NCBIfam" id="TIGR02432">
    <property type="entry name" value="lysidine_TilS_N"/>
    <property type="match status" value="1"/>
</dbReference>
<dbReference type="RefSeq" id="WP_232367785.1">
    <property type="nucleotide sequence ID" value="NZ_LPUY01000075.1"/>
</dbReference>
<comment type="similarity">
    <text evidence="6">Belongs to the tRNA(Ile)-lysidine synthase family.</text>
</comment>
<dbReference type="InterPro" id="IPR014729">
    <property type="entry name" value="Rossmann-like_a/b/a_fold"/>
</dbReference>
<dbReference type="CDD" id="cd01992">
    <property type="entry name" value="TilS_N"/>
    <property type="match status" value="1"/>
</dbReference>
<protein>
    <recommendedName>
        <fullName evidence="6">tRNA(Ile)-lysidine synthase</fullName>
        <ecNumber evidence="6">6.3.4.19</ecNumber>
    </recommendedName>
    <alternativeName>
        <fullName evidence="6">tRNA(Ile)-2-lysyl-cytidine synthase</fullName>
    </alternativeName>
    <alternativeName>
        <fullName evidence="6">tRNA(Ile)-lysidine synthetase</fullName>
    </alternativeName>
</protein>
<evidence type="ECO:0000256" key="6">
    <source>
        <dbReference type="HAMAP-Rule" id="MF_01161"/>
    </source>
</evidence>
<accession>A0A132BVF8</accession>
<evidence type="ECO:0000256" key="5">
    <source>
        <dbReference type="ARBA" id="ARBA00048539"/>
    </source>
</evidence>
<dbReference type="GO" id="GO:0005524">
    <property type="term" value="F:ATP binding"/>
    <property type="evidence" value="ECO:0007669"/>
    <property type="project" value="UniProtKB-UniRule"/>
</dbReference>
<keyword evidence="2 6" id="KW-0819">tRNA processing</keyword>
<comment type="subcellular location">
    <subcellularLocation>
        <location evidence="6">Cytoplasm</location>
    </subcellularLocation>
</comment>
<keyword evidence="9" id="KW-1185">Reference proteome</keyword>
<dbReference type="Proteomes" id="UP000068382">
    <property type="component" value="Unassembled WGS sequence"/>
</dbReference>
<organism evidence="8 9">
    <name type="scientific">Tritonibacter horizontis</name>
    <dbReference type="NCBI Taxonomy" id="1768241"/>
    <lineage>
        <taxon>Bacteria</taxon>
        <taxon>Pseudomonadati</taxon>
        <taxon>Pseudomonadota</taxon>
        <taxon>Alphaproteobacteria</taxon>
        <taxon>Rhodobacterales</taxon>
        <taxon>Paracoccaceae</taxon>
        <taxon>Tritonibacter</taxon>
    </lineage>
</organism>
<keyword evidence="6" id="KW-0963">Cytoplasm</keyword>
<keyword evidence="3 6" id="KW-0547">Nucleotide-binding</keyword>
<sequence>MFLTPPTEEALTEEIRRQIGTALPSRLGVAVSGGSDSVALMHLLATLADEGTMQLHIATVDHGLRRESRQEAEAVAAQAAQLGLSHDILTWQEPTEEGNLQDAARTARYRLLETWARGRGIDQVAVGHTADDQAETVLMRLRRASGVTGLAGMALRQVRGSLTLLRPMLHLRREDLRDYLTARGITWIEDPSNQDMRFERVRIRDALRALEPLGLTVEALGTVADNMRMADSALAQAMLTAARAIGQVRYGAVMIDADGFGALPEDVARRLLLQAITFVNGPGYPPRRAPLQEALRAMEAGRGMTLQGCQIFKRGASFWICRESRTVQDSCLSWPKGAAAAQLWAAAWRVQGPKDVAPGTEIRPLGAAGLRHIGDWRQFATPREVLMTLPSVWKGEEMLAAPLLFRSSEWTITALRPAETWAVNALSH</sequence>
<dbReference type="EMBL" id="LPUY01000075">
    <property type="protein sequence ID" value="KUP92371.1"/>
    <property type="molecule type" value="Genomic_DNA"/>
</dbReference>
<evidence type="ECO:0000256" key="4">
    <source>
        <dbReference type="ARBA" id="ARBA00022840"/>
    </source>
</evidence>
<comment type="function">
    <text evidence="6">Ligates lysine onto the cytidine present at position 34 of the AUA codon-specific tRNA(Ile) that contains the anticodon CAU, in an ATP-dependent manner. Cytidine is converted to lysidine, thus changing the amino acid specificity of the tRNA from methionine to isoleucine.</text>
</comment>
<dbReference type="GO" id="GO:0006400">
    <property type="term" value="P:tRNA modification"/>
    <property type="evidence" value="ECO:0007669"/>
    <property type="project" value="UniProtKB-UniRule"/>
</dbReference>
<dbReference type="Pfam" id="PF01171">
    <property type="entry name" value="ATP_bind_3"/>
    <property type="match status" value="1"/>
</dbReference>
<dbReference type="SUPFAM" id="SSF52402">
    <property type="entry name" value="Adenine nucleotide alpha hydrolases-like"/>
    <property type="match status" value="1"/>
</dbReference>
<dbReference type="InterPro" id="IPR012795">
    <property type="entry name" value="tRNA_Ile_lys_synt_N"/>
</dbReference>
<dbReference type="AlphaFoldDB" id="A0A132BVF8"/>
<dbReference type="GO" id="GO:0005737">
    <property type="term" value="C:cytoplasm"/>
    <property type="evidence" value="ECO:0007669"/>
    <property type="project" value="UniProtKB-SubCell"/>
</dbReference>
<keyword evidence="1 6" id="KW-0436">Ligase</keyword>
<dbReference type="InterPro" id="IPR012094">
    <property type="entry name" value="tRNA_Ile_lys_synt"/>
</dbReference>
<evidence type="ECO:0000313" key="8">
    <source>
        <dbReference type="EMBL" id="KUP92371.1"/>
    </source>
</evidence>
<gene>
    <name evidence="6 8" type="primary">tilS</name>
    <name evidence="8" type="ORF">TRIHO_26750</name>
</gene>
<evidence type="ECO:0000256" key="2">
    <source>
        <dbReference type="ARBA" id="ARBA00022694"/>
    </source>
</evidence>
<dbReference type="HAMAP" id="MF_01161">
    <property type="entry name" value="tRNA_Ile_lys_synt"/>
    <property type="match status" value="1"/>
</dbReference>
<dbReference type="GO" id="GO:0032267">
    <property type="term" value="F:tRNA(Ile)-lysidine synthase activity"/>
    <property type="evidence" value="ECO:0007669"/>
    <property type="project" value="UniProtKB-EC"/>
</dbReference>
<dbReference type="EC" id="6.3.4.19" evidence="6"/>
<dbReference type="PANTHER" id="PTHR43033:SF1">
    <property type="entry name" value="TRNA(ILE)-LYSIDINE SYNTHASE-RELATED"/>
    <property type="match status" value="1"/>
</dbReference>
<comment type="domain">
    <text evidence="6">The N-terminal region contains the highly conserved SGGXDS motif, predicted to be a P-loop motif involved in ATP binding.</text>
</comment>
<evidence type="ECO:0000259" key="7">
    <source>
        <dbReference type="Pfam" id="PF01171"/>
    </source>
</evidence>
<dbReference type="PANTHER" id="PTHR43033">
    <property type="entry name" value="TRNA(ILE)-LYSIDINE SYNTHASE-RELATED"/>
    <property type="match status" value="1"/>
</dbReference>
<keyword evidence="4 6" id="KW-0067">ATP-binding</keyword>
<dbReference type="PATRIC" id="fig|1768241.3.peg.2798"/>
<dbReference type="InterPro" id="IPR011063">
    <property type="entry name" value="TilS/TtcA_N"/>
</dbReference>
<comment type="caution">
    <text evidence="8">The sequence shown here is derived from an EMBL/GenBank/DDBJ whole genome shotgun (WGS) entry which is preliminary data.</text>
</comment>
<proteinExistence type="inferred from homology"/>
<reference evidence="8 9" key="1">
    <citation type="submission" date="2015-12" db="EMBL/GenBank/DDBJ databases">
        <title>Genome sequence of the marine Rhodobacteraceae strain O3.65, Candidatus Tritonibacter horizontis.</title>
        <authorList>
            <person name="Poehlein A."/>
            <person name="Giebel H.A."/>
            <person name="Voget S."/>
            <person name="Brinkhoff T."/>
        </authorList>
    </citation>
    <scope>NUCLEOTIDE SEQUENCE [LARGE SCALE GENOMIC DNA]</scope>
    <source>
        <strain evidence="8 9">O3.65</strain>
    </source>
</reference>
<dbReference type="Gene3D" id="3.40.50.620">
    <property type="entry name" value="HUPs"/>
    <property type="match status" value="1"/>
</dbReference>
<feature type="binding site" evidence="6">
    <location>
        <begin position="32"/>
        <end position="37"/>
    </location>
    <ligand>
        <name>ATP</name>
        <dbReference type="ChEBI" id="CHEBI:30616"/>
    </ligand>
</feature>
<evidence type="ECO:0000313" key="9">
    <source>
        <dbReference type="Proteomes" id="UP000068382"/>
    </source>
</evidence>
<evidence type="ECO:0000256" key="3">
    <source>
        <dbReference type="ARBA" id="ARBA00022741"/>
    </source>
</evidence>
<name>A0A132BVF8_9RHOB</name>
<evidence type="ECO:0000256" key="1">
    <source>
        <dbReference type="ARBA" id="ARBA00022598"/>
    </source>
</evidence>